<evidence type="ECO:0008006" key="4">
    <source>
        <dbReference type="Google" id="ProtNLM"/>
    </source>
</evidence>
<feature type="region of interest" description="Disordered" evidence="1">
    <location>
        <begin position="44"/>
        <end position="69"/>
    </location>
</feature>
<organism evidence="2 3">
    <name type="scientific">Brachionus calyciflorus</name>
    <dbReference type="NCBI Taxonomy" id="104777"/>
    <lineage>
        <taxon>Eukaryota</taxon>
        <taxon>Metazoa</taxon>
        <taxon>Spiralia</taxon>
        <taxon>Gnathifera</taxon>
        <taxon>Rotifera</taxon>
        <taxon>Eurotatoria</taxon>
        <taxon>Monogononta</taxon>
        <taxon>Pseudotrocha</taxon>
        <taxon>Ploima</taxon>
        <taxon>Brachionidae</taxon>
        <taxon>Brachionus</taxon>
    </lineage>
</organism>
<evidence type="ECO:0000313" key="2">
    <source>
        <dbReference type="EMBL" id="CAF0827370.1"/>
    </source>
</evidence>
<dbReference type="AlphaFoldDB" id="A0A813US68"/>
<feature type="region of interest" description="Disordered" evidence="1">
    <location>
        <begin position="288"/>
        <end position="314"/>
    </location>
</feature>
<proteinExistence type="predicted"/>
<dbReference type="Proteomes" id="UP000663879">
    <property type="component" value="Unassembled WGS sequence"/>
</dbReference>
<dbReference type="EMBL" id="CAJNOC010001021">
    <property type="protein sequence ID" value="CAF0827370.1"/>
    <property type="molecule type" value="Genomic_DNA"/>
</dbReference>
<name>A0A813US68_9BILA</name>
<evidence type="ECO:0000313" key="3">
    <source>
        <dbReference type="Proteomes" id="UP000663879"/>
    </source>
</evidence>
<comment type="caution">
    <text evidence="2">The sequence shown here is derived from an EMBL/GenBank/DDBJ whole genome shotgun (WGS) entry which is preliminary data.</text>
</comment>
<keyword evidence="3" id="KW-1185">Reference proteome</keyword>
<reference evidence="2" key="1">
    <citation type="submission" date="2021-02" db="EMBL/GenBank/DDBJ databases">
        <authorList>
            <person name="Nowell W R."/>
        </authorList>
    </citation>
    <scope>NUCLEOTIDE SEQUENCE</scope>
    <source>
        <strain evidence="2">Ploen Becks lab</strain>
    </source>
</reference>
<sequence length="332" mass="38142">MVKKLFPNVNNSNDIDNIIQEYFVEGLYDKRLHLINYVECKYSSFDSSSPSDQRMTSSEGERYHGKMRNSSGQFNQQNRFQNFNQNFFPNQNFQKQVSFQLASNGPNKQINYLSHVPSQNSVLNKNKPNKGQAFFNNSLVNYMGDSGADITVIDVKTYFLINRHEPTTILEEYHGGKLYSASGKIKIFGLVRLKRCLIVPDVQLKNTNILITNFLGHQCLPGRDIINRIPGLKKRIDSIKMIYKEYSLRVKKFNKDLSKSLSLLKINKNFLLSSIHFAPGMASKSFNNRNISYNGPKRSNQSSRTKNSNYSNRIKSNINVNSSENSEFLFPL</sequence>
<gene>
    <name evidence="2" type="ORF">OXX778_LOCUS7788</name>
</gene>
<accession>A0A813US68</accession>
<evidence type="ECO:0000256" key="1">
    <source>
        <dbReference type="SAM" id="MobiDB-lite"/>
    </source>
</evidence>
<protein>
    <recommendedName>
        <fullName evidence="4">Peptidase A2 domain-containing protein</fullName>
    </recommendedName>
</protein>